<name>A0A381YH09_9ZZZZ</name>
<feature type="transmembrane region" description="Helical" evidence="1">
    <location>
        <begin position="69"/>
        <end position="92"/>
    </location>
</feature>
<gene>
    <name evidence="2" type="ORF">METZ01_LOCUS128705</name>
</gene>
<feature type="transmembrane region" description="Helical" evidence="1">
    <location>
        <begin position="157"/>
        <end position="178"/>
    </location>
</feature>
<feature type="transmembrane region" description="Helical" evidence="1">
    <location>
        <begin position="219"/>
        <end position="243"/>
    </location>
</feature>
<proteinExistence type="predicted"/>
<feature type="transmembrane region" description="Helical" evidence="1">
    <location>
        <begin position="131"/>
        <end position="151"/>
    </location>
</feature>
<keyword evidence="1" id="KW-1133">Transmembrane helix</keyword>
<evidence type="ECO:0008006" key="3">
    <source>
        <dbReference type="Google" id="ProtNLM"/>
    </source>
</evidence>
<evidence type="ECO:0000256" key="1">
    <source>
        <dbReference type="SAM" id="Phobius"/>
    </source>
</evidence>
<evidence type="ECO:0000313" key="2">
    <source>
        <dbReference type="EMBL" id="SVA75851.1"/>
    </source>
</evidence>
<keyword evidence="1" id="KW-0472">Membrane</keyword>
<dbReference type="AlphaFoldDB" id="A0A381YH09"/>
<reference evidence="2" key="1">
    <citation type="submission" date="2018-05" db="EMBL/GenBank/DDBJ databases">
        <authorList>
            <person name="Lanie J.A."/>
            <person name="Ng W.-L."/>
            <person name="Kazmierczak K.M."/>
            <person name="Andrzejewski T.M."/>
            <person name="Davidsen T.M."/>
            <person name="Wayne K.J."/>
            <person name="Tettelin H."/>
            <person name="Glass J.I."/>
            <person name="Rusch D."/>
            <person name="Podicherti R."/>
            <person name="Tsui H.-C.T."/>
            <person name="Winkler M.E."/>
        </authorList>
    </citation>
    <scope>NUCLEOTIDE SEQUENCE</scope>
</reference>
<organism evidence="2">
    <name type="scientific">marine metagenome</name>
    <dbReference type="NCBI Taxonomy" id="408172"/>
    <lineage>
        <taxon>unclassified sequences</taxon>
        <taxon>metagenomes</taxon>
        <taxon>ecological metagenomes</taxon>
    </lineage>
</organism>
<sequence>MQNRISIEQPNPSFLETSRKDFWWIGPLFTAVGLLAFVVYSTWAAFQNEHYQWGSYLSPFYAPLLEYDWWPFSPAFLILWAPAGFRLTCYYYRKAYYRSLFLTPSACSVGGRSQNYRGEKLFLLFQNLHRYFLYLALVFCVILSYDAFLSFSFEDGFGVGIGTIIMTLNAVFLTAFTFGCNSLRHLVGGNLKCYSCVKLGQQRYQAWKFVSLFNMHHMFWAWVSLFWVGFTDLYIRLVSMGIFTDYRLL</sequence>
<feature type="transmembrane region" description="Helical" evidence="1">
    <location>
        <begin position="21"/>
        <end position="46"/>
    </location>
</feature>
<protein>
    <recommendedName>
        <fullName evidence="3">Succinate dehydrogenase</fullName>
    </recommendedName>
</protein>
<dbReference type="EMBL" id="UINC01018128">
    <property type="protein sequence ID" value="SVA75851.1"/>
    <property type="molecule type" value="Genomic_DNA"/>
</dbReference>
<accession>A0A381YH09</accession>
<keyword evidence="1" id="KW-0812">Transmembrane</keyword>